<gene>
    <name evidence="4" type="ORF">MNOR_LOCUS6466</name>
</gene>
<keyword evidence="3" id="KW-0472">Membrane</keyword>
<feature type="region of interest" description="Disordered" evidence="2">
    <location>
        <begin position="231"/>
        <end position="265"/>
    </location>
</feature>
<accession>A0AAV2Q153</accession>
<feature type="repeat" description="ANK" evidence="1">
    <location>
        <begin position="67"/>
        <end position="99"/>
    </location>
</feature>
<dbReference type="Gene3D" id="1.25.40.20">
    <property type="entry name" value="Ankyrin repeat-containing domain"/>
    <property type="match status" value="1"/>
</dbReference>
<comment type="caution">
    <text evidence="4">The sequence shown here is derived from an EMBL/GenBank/DDBJ whole genome shotgun (WGS) entry which is preliminary data.</text>
</comment>
<dbReference type="SUPFAM" id="SSF48403">
    <property type="entry name" value="Ankyrin repeat"/>
    <property type="match status" value="1"/>
</dbReference>
<keyword evidence="3" id="KW-0812">Transmembrane</keyword>
<dbReference type="InterPro" id="IPR036770">
    <property type="entry name" value="Ankyrin_rpt-contain_sf"/>
</dbReference>
<organism evidence="4 5">
    <name type="scientific">Meganyctiphanes norvegica</name>
    <name type="common">Northern krill</name>
    <name type="synonym">Thysanopoda norvegica</name>
    <dbReference type="NCBI Taxonomy" id="48144"/>
    <lineage>
        <taxon>Eukaryota</taxon>
        <taxon>Metazoa</taxon>
        <taxon>Ecdysozoa</taxon>
        <taxon>Arthropoda</taxon>
        <taxon>Crustacea</taxon>
        <taxon>Multicrustacea</taxon>
        <taxon>Malacostraca</taxon>
        <taxon>Eumalacostraca</taxon>
        <taxon>Eucarida</taxon>
        <taxon>Euphausiacea</taxon>
        <taxon>Euphausiidae</taxon>
        <taxon>Meganyctiphanes</taxon>
    </lineage>
</organism>
<dbReference type="PROSITE" id="PS50088">
    <property type="entry name" value="ANK_REPEAT"/>
    <property type="match status" value="1"/>
</dbReference>
<reference evidence="4 5" key="1">
    <citation type="submission" date="2024-05" db="EMBL/GenBank/DDBJ databases">
        <authorList>
            <person name="Wallberg A."/>
        </authorList>
    </citation>
    <scope>NUCLEOTIDE SEQUENCE [LARGE SCALE GENOMIC DNA]</scope>
</reference>
<keyword evidence="5" id="KW-1185">Reference proteome</keyword>
<dbReference type="EMBL" id="CAXKWB010002670">
    <property type="protein sequence ID" value="CAL4067412.1"/>
    <property type="molecule type" value="Genomic_DNA"/>
</dbReference>
<dbReference type="PROSITE" id="PS50297">
    <property type="entry name" value="ANK_REP_REGION"/>
    <property type="match status" value="1"/>
</dbReference>
<sequence length="265" mass="29242">KMEIRAYIPLLALGIVYAITAAGAQAVDKSAKKRIHDAVKVKNDTLVKQIIDEQNSYAKTLLDSMMSGDTLFSIAIKTGDISMVQLLVDLGADFQKIQFLYGNNVTPLKFAKEYKKRPKCKDVSQPGEKHSSCHENVEDIISYLTEQEAKTAAETGSSANNSSKAIPGGSVVSVGIFYTILSITIVLFIAVVVLAILLINLRKRFMALQSQITARRLSQHHYEEVNEEHCNKPAVGPSSQHAYEENNTPTSAYYMEPRSFSGPRN</sequence>
<protein>
    <submittedName>
        <fullName evidence="4">Uncharacterized protein</fullName>
    </submittedName>
</protein>
<proteinExistence type="predicted"/>
<evidence type="ECO:0000256" key="1">
    <source>
        <dbReference type="PROSITE-ProRule" id="PRU00023"/>
    </source>
</evidence>
<evidence type="ECO:0000313" key="5">
    <source>
        <dbReference type="Proteomes" id="UP001497623"/>
    </source>
</evidence>
<evidence type="ECO:0000256" key="3">
    <source>
        <dbReference type="SAM" id="Phobius"/>
    </source>
</evidence>
<dbReference type="Proteomes" id="UP001497623">
    <property type="component" value="Unassembled WGS sequence"/>
</dbReference>
<dbReference type="AlphaFoldDB" id="A0AAV2Q153"/>
<name>A0AAV2Q153_MEGNR</name>
<evidence type="ECO:0000313" key="4">
    <source>
        <dbReference type="EMBL" id="CAL4067412.1"/>
    </source>
</evidence>
<feature type="compositionally biased region" description="Polar residues" evidence="2">
    <location>
        <begin position="237"/>
        <end position="251"/>
    </location>
</feature>
<keyword evidence="3" id="KW-1133">Transmembrane helix</keyword>
<dbReference type="InterPro" id="IPR002110">
    <property type="entry name" value="Ankyrin_rpt"/>
</dbReference>
<feature type="transmembrane region" description="Helical" evidence="3">
    <location>
        <begin position="176"/>
        <end position="199"/>
    </location>
</feature>
<feature type="non-terminal residue" evidence="4">
    <location>
        <position position="1"/>
    </location>
</feature>
<keyword evidence="1" id="KW-0040">ANK repeat</keyword>
<evidence type="ECO:0000256" key="2">
    <source>
        <dbReference type="SAM" id="MobiDB-lite"/>
    </source>
</evidence>